<evidence type="ECO:0000256" key="3">
    <source>
        <dbReference type="ARBA" id="ARBA00048462"/>
    </source>
</evidence>
<feature type="domain" description="Malonyl-CoA:ACP transacylase (MAT)" evidence="6">
    <location>
        <begin position="6"/>
        <end position="294"/>
    </location>
</feature>
<evidence type="ECO:0000256" key="4">
    <source>
        <dbReference type="PIRNR" id="PIRNR000446"/>
    </source>
</evidence>
<reference evidence="8" key="1">
    <citation type="submission" date="2016-10" db="EMBL/GenBank/DDBJ databases">
        <authorList>
            <person name="Varghese N."/>
            <person name="Submissions S."/>
        </authorList>
    </citation>
    <scope>NUCLEOTIDE SEQUENCE [LARGE SCALE GENOMIC DNA]</scope>
    <source>
        <strain evidence="8">DSM 16108</strain>
    </source>
</reference>
<dbReference type="FunFam" id="3.30.70.250:FF:000001">
    <property type="entry name" value="Malonyl CoA-acyl carrier protein transacylase"/>
    <property type="match status" value="1"/>
</dbReference>
<keyword evidence="2 4" id="KW-0012">Acyltransferase</keyword>
<dbReference type="SUPFAM" id="SSF52151">
    <property type="entry name" value="FabD/lysophospholipase-like"/>
    <property type="match status" value="1"/>
</dbReference>
<dbReference type="NCBIfam" id="TIGR00128">
    <property type="entry name" value="fabD"/>
    <property type="match status" value="1"/>
</dbReference>
<feature type="active site" evidence="5">
    <location>
        <position position="198"/>
    </location>
</feature>
<protein>
    <recommendedName>
        <fullName evidence="4">Malonyl CoA-acyl carrier protein transacylase</fullName>
        <ecNumber evidence="4">2.3.1.39</ecNumber>
    </recommendedName>
</protein>
<evidence type="ECO:0000256" key="2">
    <source>
        <dbReference type="ARBA" id="ARBA00023315"/>
    </source>
</evidence>
<sequence length="311" mass="34171">MSTAFLFSGQGAQYNGMGKELYEEHESVRKIFDQASRALDIDLAALTFNDDEKLNWTPLTQPAILTLSHAIEHLMKDAGIKPDMVAGLSLGEYTALVSSEVFTFEDAVKLVHKRGTYMDQAVPKGVGAMAAVMGLKSEVVEKICDEISEKHFVQIANYNMPGQIVIAGVQEGVSAAITELEKAEAKKVIPLNVSGPFHTKLLEPAADKLGEELKSVNINDFTYPVYSNTTAAVYETKEQVAPTLVKQVMSPVRFEQMIQQMITDGADTFIELGPGKTLKTFVKKIDRSVTVMNVENIKQLHKAIDKVAFNN</sequence>
<evidence type="ECO:0000313" key="8">
    <source>
        <dbReference type="Proteomes" id="UP000199589"/>
    </source>
</evidence>
<dbReference type="InterPro" id="IPR016035">
    <property type="entry name" value="Acyl_Trfase/lysoPLipase"/>
</dbReference>
<proteinExistence type="inferred from homology"/>
<comment type="catalytic activity">
    <reaction evidence="3 4">
        <text>holo-[ACP] + malonyl-CoA = malonyl-[ACP] + CoA</text>
        <dbReference type="Rhea" id="RHEA:41792"/>
        <dbReference type="Rhea" id="RHEA-COMP:9623"/>
        <dbReference type="Rhea" id="RHEA-COMP:9685"/>
        <dbReference type="ChEBI" id="CHEBI:57287"/>
        <dbReference type="ChEBI" id="CHEBI:57384"/>
        <dbReference type="ChEBI" id="CHEBI:64479"/>
        <dbReference type="ChEBI" id="CHEBI:78449"/>
        <dbReference type="EC" id="2.3.1.39"/>
    </reaction>
</comment>
<dbReference type="EMBL" id="FOSJ01000001">
    <property type="protein sequence ID" value="SFJ87038.1"/>
    <property type="molecule type" value="Genomic_DNA"/>
</dbReference>
<dbReference type="InterPro" id="IPR016036">
    <property type="entry name" value="Malonyl_transacylase_ACP-bd"/>
</dbReference>
<dbReference type="InterPro" id="IPR050858">
    <property type="entry name" value="Mal-CoA-ACP_Trans/PKS_FabD"/>
</dbReference>
<dbReference type="STRING" id="258723.GCA_900169305_00285"/>
<dbReference type="Proteomes" id="UP000199589">
    <property type="component" value="Unassembled WGS sequence"/>
</dbReference>
<dbReference type="EC" id="2.3.1.39" evidence="4"/>
<dbReference type="InterPro" id="IPR004410">
    <property type="entry name" value="Malonyl_CoA-ACP_transAc_FabD"/>
</dbReference>
<dbReference type="AlphaFoldDB" id="A0A1I3UV59"/>
<evidence type="ECO:0000313" key="7">
    <source>
        <dbReference type="EMBL" id="SFJ87038.1"/>
    </source>
</evidence>
<name>A0A1I3UV59_9LACT</name>
<dbReference type="Gene3D" id="3.30.70.250">
    <property type="entry name" value="Malonyl-CoA ACP transacylase, ACP-binding"/>
    <property type="match status" value="1"/>
</dbReference>
<dbReference type="RefSeq" id="WP_072694710.1">
    <property type="nucleotide sequence ID" value="NZ_FOSJ01000001.1"/>
</dbReference>
<comment type="similarity">
    <text evidence="4">Belongs to the fabD family.</text>
</comment>
<dbReference type="GO" id="GO:0005829">
    <property type="term" value="C:cytosol"/>
    <property type="evidence" value="ECO:0007669"/>
    <property type="project" value="TreeGrafter"/>
</dbReference>
<dbReference type="PANTHER" id="PTHR42681">
    <property type="entry name" value="MALONYL-COA-ACYL CARRIER PROTEIN TRANSACYLASE, MITOCHONDRIAL"/>
    <property type="match status" value="1"/>
</dbReference>
<dbReference type="PIRSF" id="PIRSF000446">
    <property type="entry name" value="Mct"/>
    <property type="match status" value="1"/>
</dbReference>
<dbReference type="InterPro" id="IPR014043">
    <property type="entry name" value="Acyl_transferase_dom"/>
</dbReference>
<dbReference type="Gene3D" id="3.40.366.10">
    <property type="entry name" value="Malonyl-Coenzyme A Acyl Carrier Protein, domain 2"/>
    <property type="match status" value="1"/>
</dbReference>
<dbReference type="InterPro" id="IPR001227">
    <property type="entry name" value="Ac_transferase_dom_sf"/>
</dbReference>
<dbReference type="Pfam" id="PF00698">
    <property type="entry name" value="Acyl_transf_1"/>
    <property type="match status" value="1"/>
</dbReference>
<keyword evidence="1 4" id="KW-0808">Transferase</keyword>
<evidence type="ECO:0000256" key="1">
    <source>
        <dbReference type="ARBA" id="ARBA00022679"/>
    </source>
</evidence>
<dbReference type="PANTHER" id="PTHR42681:SF1">
    <property type="entry name" value="MALONYL-COA-ACYL CARRIER PROTEIN TRANSACYLASE, MITOCHONDRIAL"/>
    <property type="match status" value="1"/>
</dbReference>
<keyword evidence="8" id="KW-1185">Reference proteome</keyword>
<gene>
    <name evidence="7" type="ORF">SAMN04488569_1001157</name>
</gene>
<feature type="active site" evidence="5">
    <location>
        <position position="89"/>
    </location>
</feature>
<dbReference type="GO" id="GO:0006633">
    <property type="term" value="P:fatty acid biosynthetic process"/>
    <property type="evidence" value="ECO:0007669"/>
    <property type="project" value="TreeGrafter"/>
</dbReference>
<dbReference type="GO" id="GO:0004314">
    <property type="term" value="F:[acyl-carrier-protein] S-malonyltransferase activity"/>
    <property type="evidence" value="ECO:0007669"/>
    <property type="project" value="UniProtKB-EC"/>
</dbReference>
<dbReference type="InterPro" id="IPR024925">
    <property type="entry name" value="Malonyl_CoA-ACP_transAc"/>
</dbReference>
<dbReference type="SUPFAM" id="SSF55048">
    <property type="entry name" value="Probable ACP-binding domain of malonyl-CoA ACP transacylase"/>
    <property type="match status" value="1"/>
</dbReference>
<evidence type="ECO:0000256" key="5">
    <source>
        <dbReference type="PIRSR" id="PIRSR000446-1"/>
    </source>
</evidence>
<dbReference type="OrthoDB" id="9805460at2"/>
<dbReference type="SMART" id="SM00827">
    <property type="entry name" value="PKS_AT"/>
    <property type="match status" value="1"/>
</dbReference>
<organism evidence="7 8">
    <name type="scientific">Marinilactibacillus piezotolerans</name>
    <dbReference type="NCBI Taxonomy" id="258723"/>
    <lineage>
        <taxon>Bacteria</taxon>
        <taxon>Bacillati</taxon>
        <taxon>Bacillota</taxon>
        <taxon>Bacilli</taxon>
        <taxon>Lactobacillales</taxon>
        <taxon>Carnobacteriaceae</taxon>
        <taxon>Marinilactibacillus</taxon>
    </lineage>
</organism>
<evidence type="ECO:0000259" key="6">
    <source>
        <dbReference type="SMART" id="SM00827"/>
    </source>
</evidence>
<accession>A0A1I3UV59</accession>